<accession>A0A7W7GQ18</accession>
<dbReference type="RefSeq" id="WP_184241823.1">
    <property type="nucleotide sequence ID" value="NZ_JACHNA010000001.1"/>
</dbReference>
<evidence type="ECO:0000256" key="3">
    <source>
        <dbReference type="ARBA" id="ARBA00023236"/>
    </source>
</evidence>
<feature type="compositionally biased region" description="Basic and acidic residues" evidence="5">
    <location>
        <begin position="351"/>
        <end position="364"/>
    </location>
</feature>
<evidence type="ECO:0000313" key="6">
    <source>
        <dbReference type="EMBL" id="MBB4736167.1"/>
    </source>
</evidence>
<sequence>MSMEDTLFGLIPTASRGEQWTAEHLQLVNWGGYDGAHRIRFSPDATLLCGGSGSGKSTLMDAYIALMMPHRTPFNGASNGGVTGRPRGEDQRNILSYGRGKIDESRTADGTRMSVLRGDGQDTWTAIGMTWRDHDGSRFTAVRAWYLPAGATRLEETVKVRAVCEGAFDLAELEQAAQRRLADSAVRALGLTTLSTDHEFWARVHAVLGIGAAGAGEHAMQLLAKIQAGQPISTVDRLYKDFVLEVPATLATAQAVVEHFDELEGTRRRMETAQQQVRMLRPVRELRGRIEQAADRLRLIGQIGSFSAPDSLASLWGAQRRLDLLRRVEAHLRGLSHAADATARQHRAELRQAQDTRQGLEEVARTSGGDRLSHAEREHELAGRRVDEARRRCEQARRRLAVLGADVVDPALSDREALTALAERAHAELDDADGRERGFDAHTAARIALKQAQEELSGLEAERSQARQRQDNIPPALHEARERLAQAAGIEPDRLPFVGELVEVKTEFAPWRPAFNLALGGFATTVLLDEDDLDRLRAAADEAGVRHRIHLEGVTTGLPAAGDLDRATLPGRLDYRDTEFTGALQEHLSRRFGHVCVDSPRELADHPRALTIRGQTAEGRRGAVGGDAGRNVLGFSNRHRIAELDERIERARTGVEQALAETERTKRALAEDAERRAALEHVLELDWAQLDVPGAERDRDRWAQTVEELAEGTPELGRLREQIAEHRAREDRLQREAVVAEEQGRRLAEEWERVGDQVDAAQDVLDAAERAGRALSGEQAAYLAERVDRDDAAADVAATDTDTAADDAAEPEDPREALARFDEGMRLAARRVADDQSAAQAALEQNRAVLRRTLEGFLEWWPNPNLRADPDSSVGDFERILDELETEGLHELEAQWRDNLLTLSGNDLTNLDSTLSRSLREIRERIEPINAIMADLPFYDDAHRLRISAQETRSQARSRFRRELRDVRALIDAATTDEDREAAYARMARLIERIRPESPETTELVDVRTHVRVSAEKIHAPTGEHVALYDHIGEKSGGESQELVAFIVGAALRYQLGDADAARPRYAPVFLDEAMIKADAHFTQRAIGAWRGLGFQLVIGAPNDKYSAIEPHVDVEYDILKDTTGRSHARLKVAVAEG</sequence>
<feature type="coiled-coil region" evidence="4">
    <location>
        <begin position="442"/>
        <end position="469"/>
    </location>
</feature>
<evidence type="ECO:0000313" key="7">
    <source>
        <dbReference type="Proteomes" id="UP000540191"/>
    </source>
</evidence>
<dbReference type="EMBL" id="JACHNA010000001">
    <property type="protein sequence ID" value="MBB4736167.1"/>
    <property type="molecule type" value="Genomic_DNA"/>
</dbReference>
<reference evidence="6 7" key="1">
    <citation type="submission" date="2020-08" db="EMBL/GenBank/DDBJ databases">
        <title>Sequencing the genomes of 1000 actinobacteria strains.</title>
        <authorList>
            <person name="Klenk H.-P."/>
        </authorList>
    </citation>
    <scope>NUCLEOTIDE SEQUENCE [LARGE SCALE GENOMIC DNA]</scope>
    <source>
        <strain evidence="6 7">DSM 23974</strain>
    </source>
</reference>
<dbReference type="GO" id="GO:0000731">
    <property type="term" value="P:DNA synthesis involved in DNA repair"/>
    <property type="evidence" value="ECO:0007669"/>
    <property type="project" value="TreeGrafter"/>
</dbReference>
<proteinExistence type="predicted"/>
<dbReference type="GO" id="GO:0006302">
    <property type="term" value="P:double-strand break repair"/>
    <property type="evidence" value="ECO:0007669"/>
    <property type="project" value="TreeGrafter"/>
</dbReference>
<name>A0A7W7GQ18_9MICC</name>
<dbReference type="AlphaFoldDB" id="A0A7W7GQ18"/>
<dbReference type="PANTHER" id="PTHR32182">
    <property type="entry name" value="DNA REPLICATION AND REPAIR PROTEIN RECF"/>
    <property type="match status" value="1"/>
</dbReference>
<organism evidence="6 7">
    <name type="scientific">Micrococcus cohnii</name>
    <dbReference type="NCBI Taxonomy" id="993416"/>
    <lineage>
        <taxon>Bacteria</taxon>
        <taxon>Bacillati</taxon>
        <taxon>Actinomycetota</taxon>
        <taxon>Actinomycetes</taxon>
        <taxon>Micrococcales</taxon>
        <taxon>Micrococcaceae</taxon>
        <taxon>Micrococcus</taxon>
    </lineage>
</organism>
<dbReference type="Pfam" id="PF13558">
    <property type="entry name" value="SbcC_Walker_B"/>
    <property type="match status" value="1"/>
</dbReference>
<dbReference type="Gene3D" id="3.40.1140.10">
    <property type="match status" value="1"/>
</dbReference>
<evidence type="ECO:0000256" key="1">
    <source>
        <dbReference type="ARBA" id="ARBA00022763"/>
    </source>
</evidence>
<dbReference type="Pfam" id="PF13555">
    <property type="entry name" value="AAA_29"/>
    <property type="match status" value="1"/>
</dbReference>
<keyword evidence="2" id="KW-0234">DNA repair</keyword>
<keyword evidence="3" id="KW-0742">SOS response</keyword>
<feature type="region of interest" description="Disordered" evidence="5">
    <location>
        <begin position="794"/>
        <end position="813"/>
    </location>
</feature>
<keyword evidence="1" id="KW-0227">DNA damage</keyword>
<feature type="region of interest" description="Disordered" evidence="5">
    <location>
        <begin position="351"/>
        <end position="379"/>
    </location>
</feature>
<keyword evidence="4" id="KW-0175">Coiled coil</keyword>
<comment type="caution">
    <text evidence="6">The sequence shown here is derived from an EMBL/GenBank/DDBJ whole genome shotgun (WGS) entry which is preliminary data.</text>
</comment>
<dbReference type="GO" id="GO:0009432">
    <property type="term" value="P:SOS response"/>
    <property type="evidence" value="ECO:0007669"/>
    <property type="project" value="UniProtKB-KW"/>
</dbReference>
<evidence type="ECO:0000256" key="5">
    <source>
        <dbReference type="SAM" id="MobiDB-lite"/>
    </source>
</evidence>
<feature type="coiled-coil region" evidence="4">
    <location>
        <begin position="716"/>
        <end position="750"/>
    </location>
</feature>
<evidence type="ECO:0000256" key="2">
    <source>
        <dbReference type="ARBA" id="ARBA00023204"/>
    </source>
</evidence>
<keyword evidence="7" id="KW-1185">Reference proteome</keyword>
<gene>
    <name evidence="6" type="ORF">HDA30_001675</name>
</gene>
<dbReference type="PANTHER" id="PTHR32182:SF0">
    <property type="entry name" value="DNA REPLICATION AND REPAIR PROTEIN RECF"/>
    <property type="match status" value="1"/>
</dbReference>
<protein>
    <submittedName>
        <fullName evidence="6">Uncharacterized protein YPO0396</fullName>
    </submittedName>
</protein>
<dbReference type="Proteomes" id="UP000540191">
    <property type="component" value="Unassembled WGS sequence"/>
</dbReference>
<evidence type="ECO:0000256" key="4">
    <source>
        <dbReference type="SAM" id="Coils"/>
    </source>
</evidence>